<dbReference type="CDD" id="cd01639">
    <property type="entry name" value="IMPase"/>
    <property type="match status" value="1"/>
</dbReference>
<dbReference type="GO" id="GO:0031564">
    <property type="term" value="P:transcription antitermination"/>
    <property type="evidence" value="ECO:0007669"/>
    <property type="project" value="UniProtKB-KW"/>
</dbReference>
<dbReference type="NCBIfam" id="NF008027">
    <property type="entry name" value="PRK10757.1"/>
    <property type="match status" value="1"/>
</dbReference>
<comment type="similarity">
    <text evidence="4 16">Belongs to the inositol monophosphatase superfamily.</text>
</comment>
<dbReference type="GO" id="GO:0007165">
    <property type="term" value="P:signal transduction"/>
    <property type="evidence" value="ECO:0007669"/>
    <property type="project" value="TreeGrafter"/>
</dbReference>
<dbReference type="GO" id="GO:0005737">
    <property type="term" value="C:cytoplasm"/>
    <property type="evidence" value="ECO:0007669"/>
    <property type="project" value="UniProtKB-SubCell"/>
</dbReference>
<dbReference type="FunFam" id="3.40.190.80:FF:000004">
    <property type="entry name" value="Inositol-1-monophosphatase"/>
    <property type="match status" value="1"/>
</dbReference>
<dbReference type="GO" id="GO:0046854">
    <property type="term" value="P:phosphatidylinositol phosphate biosynthetic process"/>
    <property type="evidence" value="ECO:0007669"/>
    <property type="project" value="InterPro"/>
</dbReference>
<comment type="subcellular location">
    <subcellularLocation>
        <location evidence="3">Cytoplasm</location>
    </subcellularLocation>
</comment>
<dbReference type="FunFam" id="3.30.540.10:FF:000003">
    <property type="entry name" value="Inositol-1-monophosphatase"/>
    <property type="match status" value="1"/>
</dbReference>
<keyword evidence="6" id="KW-0690">Ribosome biogenesis</keyword>
<evidence type="ECO:0000256" key="9">
    <source>
        <dbReference type="ARBA" id="ARBA00022814"/>
    </source>
</evidence>
<dbReference type="GO" id="GO:0003723">
    <property type="term" value="F:RNA binding"/>
    <property type="evidence" value="ECO:0007669"/>
    <property type="project" value="UniProtKB-KW"/>
</dbReference>
<proteinExistence type="inferred from homology"/>
<evidence type="ECO:0000256" key="4">
    <source>
        <dbReference type="ARBA" id="ARBA00009759"/>
    </source>
</evidence>
<keyword evidence="11" id="KW-0694">RNA-binding</keyword>
<dbReference type="GO" id="GO:0042254">
    <property type="term" value="P:ribosome biogenesis"/>
    <property type="evidence" value="ECO:0007669"/>
    <property type="project" value="UniProtKB-KW"/>
</dbReference>
<keyword evidence="8 16" id="KW-0378">Hydrolase</keyword>
<organism evidence="17 18">
    <name type="scientific">Vibrio maritimus</name>
    <dbReference type="NCBI Taxonomy" id="990268"/>
    <lineage>
        <taxon>Bacteria</taxon>
        <taxon>Pseudomonadati</taxon>
        <taxon>Pseudomonadota</taxon>
        <taxon>Gammaproteobacteria</taxon>
        <taxon>Vibrionales</taxon>
        <taxon>Vibrionaceae</taxon>
        <taxon>Vibrio</taxon>
    </lineage>
</organism>
<name>A0A090S528_9VIBR</name>
<evidence type="ECO:0000256" key="12">
    <source>
        <dbReference type="ARBA" id="ARBA00023015"/>
    </source>
</evidence>
<dbReference type="InterPro" id="IPR022337">
    <property type="entry name" value="Inositol_monophosphatase_SuhB"/>
</dbReference>
<accession>A0A090S528</accession>
<dbReference type="AlphaFoldDB" id="A0A090S528"/>
<gene>
    <name evidence="17" type="ORF">JCM19235_1421</name>
</gene>
<evidence type="ECO:0000313" key="17">
    <source>
        <dbReference type="EMBL" id="GAL21599.1"/>
    </source>
</evidence>
<dbReference type="PANTHER" id="PTHR20854:SF4">
    <property type="entry name" value="INOSITOL-1-MONOPHOSPHATASE-RELATED"/>
    <property type="match status" value="1"/>
</dbReference>
<dbReference type="GO" id="GO:0006020">
    <property type="term" value="P:inositol metabolic process"/>
    <property type="evidence" value="ECO:0007669"/>
    <property type="project" value="TreeGrafter"/>
</dbReference>
<evidence type="ECO:0000256" key="16">
    <source>
        <dbReference type="RuleBase" id="RU364068"/>
    </source>
</evidence>
<evidence type="ECO:0000256" key="6">
    <source>
        <dbReference type="ARBA" id="ARBA00022517"/>
    </source>
</evidence>
<reference evidence="17 18" key="1">
    <citation type="submission" date="2014-09" db="EMBL/GenBank/DDBJ databases">
        <title>Vibrio maritimus JCM 19235. (C45) whole genome shotgun sequence.</title>
        <authorList>
            <person name="Sawabe T."/>
            <person name="Meirelles P."/>
            <person name="Nakanishi M."/>
            <person name="Sayaka M."/>
            <person name="Hattori M."/>
            <person name="Ohkuma M."/>
        </authorList>
    </citation>
    <scope>NUCLEOTIDE SEQUENCE [LARGE SCALE GENOMIC DNA]</scope>
    <source>
        <strain evidence="18">JCM19235</strain>
    </source>
</reference>
<evidence type="ECO:0000256" key="10">
    <source>
        <dbReference type="ARBA" id="ARBA00022842"/>
    </source>
</evidence>
<dbReference type="InterPro" id="IPR033942">
    <property type="entry name" value="IMPase"/>
</dbReference>
<evidence type="ECO:0000256" key="5">
    <source>
        <dbReference type="ARBA" id="ARBA00022490"/>
    </source>
</evidence>
<dbReference type="GO" id="GO:0008934">
    <property type="term" value="F:inositol monophosphate 1-phosphatase activity"/>
    <property type="evidence" value="ECO:0007669"/>
    <property type="project" value="InterPro"/>
</dbReference>
<keyword evidence="5" id="KW-0963">Cytoplasm</keyword>
<evidence type="ECO:0000256" key="3">
    <source>
        <dbReference type="ARBA" id="ARBA00004496"/>
    </source>
</evidence>
<dbReference type="Proteomes" id="UP000029228">
    <property type="component" value="Unassembled WGS sequence"/>
</dbReference>
<evidence type="ECO:0000256" key="13">
    <source>
        <dbReference type="ARBA" id="ARBA00023163"/>
    </source>
</evidence>
<evidence type="ECO:0000313" key="18">
    <source>
        <dbReference type="Proteomes" id="UP000029228"/>
    </source>
</evidence>
<evidence type="ECO:0000256" key="2">
    <source>
        <dbReference type="ARBA" id="ARBA00001946"/>
    </source>
</evidence>
<evidence type="ECO:0000256" key="1">
    <source>
        <dbReference type="ARBA" id="ARBA00001033"/>
    </source>
</evidence>
<dbReference type="EC" id="3.1.3.25" evidence="16"/>
<evidence type="ECO:0000256" key="11">
    <source>
        <dbReference type="ARBA" id="ARBA00022884"/>
    </source>
</evidence>
<keyword evidence="14" id="KW-0143">Chaperone</keyword>
<evidence type="ECO:0000256" key="14">
    <source>
        <dbReference type="ARBA" id="ARBA00023186"/>
    </source>
</evidence>
<dbReference type="PANTHER" id="PTHR20854">
    <property type="entry name" value="INOSITOL MONOPHOSPHATASE"/>
    <property type="match status" value="1"/>
</dbReference>
<dbReference type="STRING" id="990268.JCM19235_1421"/>
<dbReference type="Gene3D" id="3.40.190.80">
    <property type="match status" value="1"/>
</dbReference>
<dbReference type="RefSeq" id="WP_042476232.1">
    <property type="nucleotide sequence ID" value="NZ_CP090438.1"/>
</dbReference>
<keyword evidence="9" id="KW-0889">Transcription antitermination</keyword>
<keyword evidence="12" id="KW-0805">Transcription regulation</keyword>
<keyword evidence="13" id="KW-0804">Transcription</keyword>
<dbReference type="SUPFAM" id="SSF56655">
    <property type="entry name" value="Carbohydrate phosphatase"/>
    <property type="match status" value="1"/>
</dbReference>
<feature type="binding site" evidence="15">
    <location>
        <position position="87"/>
    </location>
    <ligand>
        <name>Mg(2+)</name>
        <dbReference type="ChEBI" id="CHEBI:18420"/>
        <label>1</label>
        <note>catalytic</note>
    </ligand>
</feature>
<comment type="cofactor">
    <cofactor evidence="2 15 16">
        <name>Mg(2+)</name>
        <dbReference type="ChEBI" id="CHEBI:18420"/>
    </cofactor>
</comment>
<dbReference type="GO" id="GO:0046872">
    <property type="term" value="F:metal ion binding"/>
    <property type="evidence" value="ECO:0007669"/>
    <property type="project" value="UniProtKB-KW"/>
</dbReference>
<protein>
    <recommendedName>
        <fullName evidence="16">Inositol-1-monophosphatase</fullName>
        <ecNumber evidence="16">3.1.3.25</ecNumber>
    </recommendedName>
</protein>
<evidence type="ECO:0000256" key="15">
    <source>
        <dbReference type="PIRSR" id="PIRSR600760-2"/>
    </source>
</evidence>
<evidence type="ECO:0000256" key="8">
    <source>
        <dbReference type="ARBA" id="ARBA00022801"/>
    </source>
</evidence>
<evidence type="ECO:0000256" key="7">
    <source>
        <dbReference type="ARBA" id="ARBA00022723"/>
    </source>
</evidence>
<dbReference type="EMBL" id="BBMR01000009">
    <property type="protein sequence ID" value="GAL21599.1"/>
    <property type="molecule type" value="Genomic_DNA"/>
</dbReference>
<keyword evidence="10 15" id="KW-0460">Magnesium</keyword>
<feature type="binding site" evidence="15">
    <location>
        <position position="67"/>
    </location>
    <ligand>
        <name>Mg(2+)</name>
        <dbReference type="ChEBI" id="CHEBI:18420"/>
        <label>1</label>
        <note>catalytic</note>
    </ligand>
</feature>
<comment type="catalytic activity">
    <reaction evidence="1 16">
        <text>a myo-inositol phosphate + H2O = myo-inositol + phosphate</text>
        <dbReference type="Rhea" id="RHEA:24056"/>
        <dbReference type="ChEBI" id="CHEBI:15377"/>
        <dbReference type="ChEBI" id="CHEBI:17268"/>
        <dbReference type="ChEBI" id="CHEBI:43474"/>
        <dbReference type="ChEBI" id="CHEBI:84139"/>
        <dbReference type="EC" id="3.1.3.25"/>
    </reaction>
</comment>
<dbReference type="PRINTS" id="PR00377">
    <property type="entry name" value="IMPHPHTASES"/>
</dbReference>
<reference evidence="17 18" key="2">
    <citation type="submission" date="2014-09" db="EMBL/GenBank/DDBJ databases">
        <authorList>
            <consortium name="NBRP consortium"/>
            <person name="Sawabe T."/>
            <person name="Meirelles P."/>
            <person name="Nakanishi M."/>
            <person name="Sayaka M."/>
            <person name="Hattori M."/>
            <person name="Ohkuma M."/>
        </authorList>
    </citation>
    <scope>NUCLEOTIDE SEQUENCE [LARGE SCALE GENOMIC DNA]</scope>
    <source>
        <strain evidence="18">JCM19235</strain>
    </source>
</reference>
<keyword evidence="7 15" id="KW-0479">Metal-binding</keyword>
<dbReference type="OrthoDB" id="9785695at2"/>
<dbReference type="Pfam" id="PF00459">
    <property type="entry name" value="Inositol_P"/>
    <property type="match status" value="1"/>
</dbReference>
<dbReference type="PRINTS" id="PR01959">
    <property type="entry name" value="SBIMPHPHTASE"/>
</dbReference>
<dbReference type="InterPro" id="IPR000760">
    <property type="entry name" value="Inositol_monophosphatase-like"/>
</dbReference>
<feature type="binding site" evidence="15">
    <location>
        <position position="86"/>
    </location>
    <ligand>
        <name>Mg(2+)</name>
        <dbReference type="ChEBI" id="CHEBI:18420"/>
        <label>1</label>
        <note>catalytic</note>
    </ligand>
</feature>
<comment type="caution">
    <text evidence="17">The sequence shown here is derived from an EMBL/GenBank/DDBJ whole genome shotgun (WGS) entry which is preliminary data.</text>
</comment>
<dbReference type="InterPro" id="IPR020550">
    <property type="entry name" value="Inositol_monophosphatase_CS"/>
</dbReference>
<dbReference type="Gene3D" id="3.30.540.10">
    <property type="entry name" value="Fructose-1,6-Bisphosphatase, subunit A, domain 1"/>
    <property type="match status" value="1"/>
</dbReference>
<feature type="binding site" evidence="15">
    <location>
        <position position="84"/>
    </location>
    <ligand>
        <name>Mg(2+)</name>
        <dbReference type="ChEBI" id="CHEBI:18420"/>
        <label>1</label>
        <note>catalytic</note>
    </ligand>
</feature>
<dbReference type="PROSITE" id="PS00630">
    <property type="entry name" value="IMP_2"/>
    <property type="match status" value="1"/>
</dbReference>
<feature type="binding site" evidence="15">
    <location>
        <position position="212"/>
    </location>
    <ligand>
        <name>Mg(2+)</name>
        <dbReference type="ChEBI" id="CHEBI:18420"/>
        <label>1</label>
        <note>catalytic</note>
    </ligand>
</feature>
<keyword evidence="18" id="KW-1185">Reference proteome</keyword>
<sequence>MHPMLNIAIRAARKAGNHIAKSLENTDKIESVQKGTNDFVTNVDKEAEAIIISTIQASYPDHSIIAEEGGLIEGKDSDVQWIIDPLDGTTNFVQGIPTFSVSIAVRIKGKTEVACVYDPMVNELFTAQRGAGAQLNNARIRVKQLKDIKGTVIGTGFPFKQKQHSESYFKIMSSMFVECSDFRRAGSAALDLCYVAAGRLDGYFELGLKPWDMAAGELIAREAGAIVTDFSGGTEYMKSGNVVASSARGVKAMLKHIRENGNEAILK</sequence>